<sequence>MRKDGVPVTYSMLHIMVLDAAVDLGLNDDGFKRRHGLSLRAHVKQVVLDDDVDVVYNADQRAVNYEYLPTKTLNQRGKSTVWVKWGGKTKERMTAMLLADSRGKKHPLFLELQSTK</sequence>
<name>A0A397C6G0_APHAT</name>
<evidence type="ECO:0000313" key="2">
    <source>
        <dbReference type="Proteomes" id="UP000266239"/>
    </source>
</evidence>
<proteinExistence type="predicted"/>
<reference evidence="1 2" key="1">
    <citation type="submission" date="2018-08" db="EMBL/GenBank/DDBJ databases">
        <title>Aphanomyces genome sequencing and annotation.</title>
        <authorList>
            <person name="Minardi D."/>
            <person name="Oidtmann B."/>
            <person name="Van Der Giezen M."/>
            <person name="Studholme D.J."/>
        </authorList>
    </citation>
    <scope>NUCLEOTIDE SEQUENCE [LARGE SCALE GENOMIC DNA]</scope>
    <source>
        <strain evidence="1 2">Yx</strain>
    </source>
</reference>
<accession>A0A397C6G0</accession>
<comment type="caution">
    <text evidence="1">The sequence shown here is derived from an EMBL/GenBank/DDBJ whole genome shotgun (WGS) entry which is preliminary data.</text>
</comment>
<dbReference type="AlphaFoldDB" id="A0A397C6G0"/>
<evidence type="ECO:0000313" key="1">
    <source>
        <dbReference type="EMBL" id="RHY36897.1"/>
    </source>
</evidence>
<dbReference type="Proteomes" id="UP000266239">
    <property type="component" value="Unassembled WGS sequence"/>
</dbReference>
<gene>
    <name evidence="1" type="ORF">DYB25_013188</name>
</gene>
<dbReference type="EMBL" id="QUTA01000797">
    <property type="protein sequence ID" value="RHY36897.1"/>
    <property type="molecule type" value="Genomic_DNA"/>
</dbReference>
<protein>
    <submittedName>
        <fullName evidence="1">Uncharacterized protein</fullName>
    </submittedName>
</protein>
<organism evidence="1 2">
    <name type="scientific">Aphanomyces astaci</name>
    <name type="common">Crayfish plague agent</name>
    <dbReference type="NCBI Taxonomy" id="112090"/>
    <lineage>
        <taxon>Eukaryota</taxon>
        <taxon>Sar</taxon>
        <taxon>Stramenopiles</taxon>
        <taxon>Oomycota</taxon>
        <taxon>Saprolegniomycetes</taxon>
        <taxon>Saprolegniales</taxon>
        <taxon>Verrucalvaceae</taxon>
        <taxon>Aphanomyces</taxon>
    </lineage>
</organism>